<evidence type="ECO:0000256" key="1">
    <source>
        <dbReference type="SAM" id="Phobius"/>
    </source>
</evidence>
<organism evidence="2 3">
    <name type="scientific">Iningainema tapete BLCC-T55</name>
    <dbReference type="NCBI Taxonomy" id="2748662"/>
    <lineage>
        <taxon>Bacteria</taxon>
        <taxon>Bacillati</taxon>
        <taxon>Cyanobacteriota</taxon>
        <taxon>Cyanophyceae</taxon>
        <taxon>Nostocales</taxon>
        <taxon>Scytonemataceae</taxon>
        <taxon>Iningainema tapete</taxon>
    </lineage>
</organism>
<keyword evidence="1" id="KW-1133">Transmembrane helix</keyword>
<keyword evidence="1" id="KW-0472">Membrane</keyword>
<evidence type="ECO:0000313" key="3">
    <source>
        <dbReference type="Proteomes" id="UP000629098"/>
    </source>
</evidence>
<accession>A0A8J7BYN4</accession>
<dbReference type="AlphaFoldDB" id="A0A8J7BYN4"/>
<reference evidence="2" key="1">
    <citation type="submission" date="2020-09" db="EMBL/GenBank/DDBJ databases">
        <title>Iningainema tapete sp. nov. (Scytonemataceae, Cyanobacteria) from greenhouses in central Florida (USA) produces two types of nodularin with biosynthetic potential for microcystin-LR and anabaenopeptins.</title>
        <authorList>
            <person name="Berthold D.E."/>
            <person name="Lefler F.W."/>
            <person name="Huang I.-S."/>
            <person name="Abdulla H."/>
            <person name="Zimba P.V."/>
            <person name="Laughinghouse H.D. IV."/>
        </authorList>
    </citation>
    <scope>NUCLEOTIDE SEQUENCE</scope>
    <source>
        <strain evidence="2">BLCCT55</strain>
    </source>
</reference>
<evidence type="ECO:0000313" key="2">
    <source>
        <dbReference type="EMBL" id="MBD2774363.1"/>
    </source>
</evidence>
<protein>
    <submittedName>
        <fullName evidence="2">NfeD family protein</fullName>
    </submittedName>
</protein>
<dbReference type="Gene3D" id="2.40.50.140">
    <property type="entry name" value="Nucleic acid-binding proteins"/>
    <property type="match status" value="1"/>
</dbReference>
<dbReference type="Proteomes" id="UP000629098">
    <property type="component" value="Unassembled WGS sequence"/>
</dbReference>
<comment type="caution">
    <text evidence="2">The sequence shown here is derived from an EMBL/GenBank/DDBJ whole genome shotgun (WGS) entry which is preliminary data.</text>
</comment>
<gene>
    <name evidence="2" type="ORF">ICL16_20380</name>
</gene>
<proteinExistence type="predicted"/>
<keyword evidence="1" id="KW-0812">Transmembrane</keyword>
<name>A0A8J7BYN4_9CYAN</name>
<keyword evidence="3" id="KW-1185">Reference proteome</keyword>
<dbReference type="InterPro" id="IPR012340">
    <property type="entry name" value="NA-bd_OB-fold"/>
</dbReference>
<dbReference type="RefSeq" id="WP_190831254.1">
    <property type="nucleotide sequence ID" value="NZ_CAWPPI010000069.1"/>
</dbReference>
<sequence length="111" mass="12504">MNNSILIIAGISITVGLFCGVLVVWLIYIQRRNQVVDSLVRTNHVVGRFGTVEIPFDRSSQGKVRVHIKGSLIDFVAFTDDNREFRTGDRVLIIDMKGNKVWVVSETCEIP</sequence>
<dbReference type="EMBL" id="JACXAE010000069">
    <property type="protein sequence ID" value="MBD2774363.1"/>
    <property type="molecule type" value="Genomic_DNA"/>
</dbReference>
<feature type="transmembrane region" description="Helical" evidence="1">
    <location>
        <begin position="6"/>
        <end position="28"/>
    </location>
</feature>